<accession>A0A497JJH8</accession>
<gene>
    <name evidence="1" type="ORF">DRO07_01085</name>
</gene>
<name>A0A497JJH8_9ARCH</name>
<sequence>MGLNSIVAAAKATKTVQREIAYKKPKPKFINADELSEEMQQKQLQNENWKTCKYLKEQNGCFFCTYFISKCAKEKCNQKYIKKE</sequence>
<dbReference type="EMBL" id="QMWO01000025">
    <property type="protein sequence ID" value="RLG70064.1"/>
    <property type="molecule type" value="Genomic_DNA"/>
</dbReference>
<organism evidence="1 2">
    <name type="scientific">Candidatus Iainarchaeum sp</name>
    <dbReference type="NCBI Taxonomy" id="3101447"/>
    <lineage>
        <taxon>Archaea</taxon>
        <taxon>Candidatus Iainarchaeota</taxon>
        <taxon>Candidatus Iainarchaeia</taxon>
        <taxon>Candidatus Iainarchaeales</taxon>
        <taxon>Candidatus Iainarchaeaceae</taxon>
        <taxon>Candidatus Iainarchaeum</taxon>
    </lineage>
</organism>
<dbReference type="AlphaFoldDB" id="A0A497JJH8"/>
<comment type="caution">
    <text evidence="1">The sequence shown here is derived from an EMBL/GenBank/DDBJ whole genome shotgun (WGS) entry which is preliminary data.</text>
</comment>
<protein>
    <submittedName>
        <fullName evidence="1">Uncharacterized protein</fullName>
    </submittedName>
</protein>
<reference evidence="1 2" key="1">
    <citation type="submission" date="2018-06" db="EMBL/GenBank/DDBJ databases">
        <title>Extensive metabolic versatility and redundancy in microbially diverse, dynamic hydrothermal sediments.</title>
        <authorList>
            <person name="Dombrowski N."/>
            <person name="Teske A."/>
            <person name="Baker B.J."/>
        </authorList>
    </citation>
    <scope>NUCLEOTIDE SEQUENCE [LARGE SCALE GENOMIC DNA]</scope>
    <source>
        <strain evidence="1">B9_G13</strain>
    </source>
</reference>
<evidence type="ECO:0000313" key="2">
    <source>
        <dbReference type="Proteomes" id="UP000277633"/>
    </source>
</evidence>
<evidence type="ECO:0000313" key="1">
    <source>
        <dbReference type="EMBL" id="RLG70064.1"/>
    </source>
</evidence>
<dbReference type="Proteomes" id="UP000277633">
    <property type="component" value="Unassembled WGS sequence"/>
</dbReference>
<proteinExistence type="predicted"/>